<accession>A0A9W8DX97</accession>
<evidence type="ECO:0000256" key="4">
    <source>
        <dbReference type="ARBA" id="ARBA00023242"/>
    </source>
</evidence>
<evidence type="ECO:0000313" key="7">
    <source>
        <dbReference type="EMBL" id="KAJ1921688.1"/>
    </source>
</evidence>
<sequence>MDNKDSMDIESPVEQITQSNDSVATKDHAGTSEQAASTSDQPPNNIESSLDPKDMEYVKKEKSLAEFLVQMDQYSPIIPDALTDYYLSQAGFECDDVRIKKLLAMATQKFISDDRKTVLTMDDLAAALSEYGVKVKKPDYFM</sequence>
<dbReference type="PRINTS" id="PR01443">
    <property type="entry name" value="TFIID30KDSUB"/>
</dbReference>
<dbReference type="Pfam" id="PF03540">
    <property type="entry name" value="TAF10"/>
    <property type="match status" value="1"/>
</dbReference>
<dbReference type="CDD" id="cd07982">
    <property type="entry name" value="HFD_TAF10"/>
    <property type="match status" value="1"/>
</dbReference>
<comment type="similarity">
    <text evidence="5">Belongs to the TAF10 family.</text>
</comment>
<dbReference type="AlphaFoldDB" id="A0A9W8DX97"/>
<evidence type="ECO:0000256" key="3">
    <source>
        <dbReference type="ARBA" id="ARBA00023163"/>
    </source>
</evidence>
<name>A0A9W8DX97_9FUNG</name>
<keyword evidence="4" id="KW-0539">Nucleus</keyword>
<reference evidence="7" key="1">
    <citation type="submission" date="2022-07" db="EMBL/GenBank/DDBJ databases">
        <title>Phylogenomic reconstructions and comparative analyses of Kickxellomycotina fungi.</title>
        <authorList>
            <person name="Reynolds N.K."/>
            <person name="Stajich J.E."/>
            <person name="Barry K."/>
            <person name="Grigoriev I.V."/>
            <person name="Crous P."/>
            <person name="Smith M.E."/>
        </authorList>
    </citation>
    <scope>NUCLEOTIDE SEQUENCE</scope>
    <source>
        <strain evidence="7">NBRC 100468</strain>
    </source>
</reference>
<evidence type="ECO:0000256" key="5">
    <source>
        <dbReference type="ARBA" id="ARBA00025730"/>
    </source>
</evidence>
<feature type="compositionally biased region" description="Polar residues" evidence="6">
    <location>
        <begin position="31"/>
        <end position="48"/>
    </location>
</feature>
<evidence type="ECO:0000256" key="2">
    <source>
        <dbReference type="ARBA" id="ARBA00023015"/>
    </source>
</evidence>
<proteinExistence type="inferred from homology"/>
<comment type="subcellular location">
    <subcellularLocation>
        <location evidence="1">Nucleus</location>
    </subcellularLocation>
</comment>
<dbReference type="GO" id="GO:0000124">
    <property type="term" value="C:SAGA complex"/>
    <property type="evidence" value="ECO:0007669"/>
    <property type="project" value="TreeGrafter"/>
</dbReference>
<keyword evidence="3" id="KW-0804">Transcription</keyword>
<dbReference type="GO" id="GO:1990841">
    <property type="term" value="F:promoter-specific chromatin binding"/>
    <property type="evidence" value="ECO:0007669"/>
    <property type="project" value="TreeGrafter"/>
</dbReference>
<dbReference type="GO" id="GO:0005669">
    <property type="term" value="C:transcription factor TFIID complex"/>
    <property type="evidence" value="ECO:0007669"/>
    <property type="project" value="TreeGrafter"/>
</dbReference>
<dbReference type="GO" id="GO:0006367">
    <property type="term" value="P:transcription initiation at RNA polymerase II promoter"/>
    <property type="evidence" value="ECO:0007669"/>
    <property type="project" value="TreeGrafter"/>
</dbReference>
<dbReference type="EMBL" id="JANBPU010000003">
    <property type="protein sequence ID" value="KAJ1921688.1"/>
    <property type="molecule type" value="Genomic_DNA"/>
</dbReference>
<keyword evidence="2" id="KW-0805">Transcription regulation</keyword>
<evidence type="ECO:0000313" key="8">
    <source>
        <dbReference type="Proteomes" id="UP001150538"/>
    </source>
</evidence>
<dbReference type="InterPro" id="IPR003923">
    <property type="entry name" value="TAF10"/>
</dbReference>
<evidence type="ECO:0000256" key="1">
    <source>
        <dbReference type="ARBA" id="ARBA00004123"/>
    </source>
</evidence>
<protein>
    <recommendedName>
        <fullName evidence="9">Transcription initiation factor TFIID subunit 10</fullName>
    </recommendedName>
</protein>
<dbReference type="GO" id="GO:0016251">
    <property type="term" value="F:RNA polymerase II general transcription initiation factor activity"/>
    <property type="evidence" value="ECO:0007669"/>
    <property type="project" value="TreeGrafter"/>
</dbReference>
<feature type="region of interest" description="Disordered" evidence="6">
    <location>
        <begin position="1"/>
        <end position="54"/>
    </location>
</feature>
<comment type="caution">
    <text evidence="7">The sequence shown here is derived from an EMBL/GenBank/DDBJ whole genome shotgun (WGS) entry which is preliminary data.</text>
</comment>
<keyword evidence="8" id="KW-1185">Reference proteome</keyword>
<gene>
    <name evidence="7" type="ORF">H4219_000421</name>
</gene>
<dbReference type="OrthoDB" id="154356at2759"/>
<dbReference type="PANTHER" id="PTHR21242:SF0">
    <property type="entry name" value="TRANSCRIPTION INITIATION FACTOR TFIID SUBUNIT 10"/>
    <property type="match status" value="1"/>
</dbReference>
<dbReference type="PANTHER" id="PTHR21242">
    <property type="entry name" value="TRANSCRIPTION INITIATION FACTOR TFIID SUBUNIT 10"/>
    <property type="match status" value="1"/>
</dbReference>
<feature type="compositionally biased region" description="Polar residues" evidence="6">
    <location>
        <begin position="14"/>
        <end position="23"/>
    </location>
</feature>
<dbReference type="Proteomes" id="UP001150538">
    <property type="component" value="Unassembled WGS sequence"/>
</dbReference>
<evidence type="ECO:0000256" key="6">
    <source>
        <dbReference type="SAM" id="MobiDB-lite"/>
    </source>
</evidence>
<organism evidence="7 8">
    <name type="scientific">Mycoemilia scoparia</name>
    <dbReference type="NCBI Taxonomy" id="417184"/>
    <lineage>
        <taxon>Eukaryota</taxon>
        <taxon>Fungi</taxon>
        <taxon>Fungi incertae sedis</taxon>
        <taxon>Zoopagomycota</taxon>
        <taxon>Kickxellomycotina</taxon>
        <taxon>Kickxellomycetes</taxon>
        <taxon>Kickxellales</taxon>
        <taxon>Kickxellaceae</taxon>
        <taxon>Mycoemilia</taxon>
    </lineage>
</organism>
<evidence type="ECO:0008006" key="9">
    <source>
        <dbReference type="Google" id="ProtNLM"/>
    </source>
</evidence>